<dbReference type="Proteomes" id="UP000886741">
    <property type="component" value="Unassembled WGS sequence"/>
</dbReference>
<evidence type="ECO:0000313" key="3">
    <source>
        <dbReference type="Proteomes" id="UP000886741"/>
    </source>
</evidence>
<reference evidence="2" key="2">
    <citation type="journal article" date="2021" name="PeerJ">
        <title>Extensive microbial diversity within the chicken gut microbiome revealed by metagenomics and culture.</title>
        <authorList>
            <person name="Gilroy R."/>
            <person name="Ravi A."/>
            <person name="Getino M."/>
            <person name="Pursley I."/>
            <person name="Horton D.L."/>
            <person name="Alikhan N.F."/>
            <person name="Baker D."/>
            <person name="Gharbi K."/>
            <person name="Hall N."/>
            <person name="Watson M."/>
            <person name="Adriaenssens E.M."/>
            <person name="Foster-Nyarko E."/>
            <person name="Jarju S."/>
            <person name="Secka A."/>
            <person name="Antonio M."/>
            <person name="Oren A."/>
            <person name="Chaudhuri R.R."/>
            <person name="La Ragione R."/>
            <person name="Hildebrand F."/>
            <person name="Pallen M.J."/>
        </authorList>
    </citation>
    <scope>NUCLEOTIDE SEQUENCE</scope>
    <source>
        <strain evidence="2">ChiBcec16-1751</strain>
    </source>
</reference>
<feature type="transmembrane region" description="Helical" evidence="1">
    <location>
        <begin position="37"/>
        <end position="56"/>
    </location>
</feature>
<reference evidence="2" key="1">
    <citation type="submission" date="2020-10" db="EMBL/GenBank/DDBJ databases">
        <authorList>
            <person name="Gilroy R."/>
        </authorList>
    </citation>
    <scope>NUCLEOTIDE SEQUENCE</scope>
    <source>
        <strain evidence="2">ChiBcec16-1751</strain>
    </source>
</reference>
<comment type="caution">
    <text evidence="2">The sequence shown here is derived from an EMBL/GenBank/DDBJ whole genome shotgun (WGS) entry which is preliminary data.</text>
</comment>
<keyword evidence="1" id="KW-0472">Membrane</keyword>
<keyword evidence="1" id="KW-1133">Transmembrane helix</keyword>
<name>A0A9D1F9Z5_9FIRM</name>
<feature type="transmembrane region" description="Helical" evidence="1">
    <location>
        <begin position="7"/>
        <end position="25"/>
    </location>
</feature>
<sequence length="161" mass="17504">MSDAVRQYLLSVVAMAMLAGVLLALVPKGAVHRSLSFLSGLAMILVALGPLARVDVDALAQAMSRAKMQAEEATWGVTIDNTEWVADIIKRDAEAYIWDRAEDLDIRPEAVEVTVAVGGTYPYPYSADITATAAPTQQNQLERALEAELAIPAERQEWHEP</sequence>
<evidence type="ECO:0008006" key="4">
    <source>
        <dbReference type="Google" id="ProtNLM"/>
    </source>
</evidence>
<keyword evidence="1" id="KW-0812">Transmembrane</keyword>
<organism evidence="2 3">
    <name type="scientific">Candidatus Avoscillospira avistercoris</name>
    <dbReference type="NCBI Taxonomy" id="2840707"/>
    <lineage>
        <taxon>Bacteria</taxon>
        <taxon>Bacillati</taxon>
        <taxon>Bacillota</taxon>
        <taxon>Clostridia</taxon>
        <taxon>Eubacteriales</taxon>
        <taxon>Oscillospiraceae</taxon>
        <taxon>Oscillospiraceae incertae sedis</taxon>
        <taxon>Candidatus Avoscillospira</taxon>
    </lineage>
</organism>
<proteinExistence type="predicted"/>
<gene>
    <name evidence="2" type="ORF">IAA83_06675</name>
</gene>
<evidence type="ECO:0000313" key="2">
    <source>
        <dbReference type="EMBL" id="HIS65038.1"/>
    </source>
</evidence>
<dbReference type="AlphaFoldDB" id="A0A9D1F9Z5"/>
<evidence type="ECO:0000256" key="1">
    <source>
        <dbReference type="SAM" id="Phobius"/>
    </source>
</evidence>
<dbReference type="EMBL" id="DVJJ01000100">
    <property type="protein sequence ID" value="HIS65038.1"/>
    <property type="molecule type" value="Genomic_DNA"/>
</dbReference>
<accession>A0A9D1F9Z5</accession>
<protein>
    <recommendedName>
        <fullName evidence="4">Stage III sporulation protein AF</fullName>
    </recommendedName>
</protein>